<dbReference type="AlphaFoldDB" id="A0AAE1UC44"/>
<keyword evidence="2" id="KW-1185">Reference proteome</keyword>
<comment type="caution">
    <text evidence="1">The sequence shown here is derived from an EMBL/GenBank/DDBJ whole genome shotgun (WGS) entry which is preliminary data.</text>
</comment>
<accession>A0AAE1UC44</accession>
<dbReference type="Proteomes" id="UP001292094">
    <property type="component" value="Unassembled WGS sequence"/>
</dbReference>
<sequence>MMGFLKGKFYNRCIRIHELLANVLEIKLHNRFLQDLSQEEYESFRDLMDAIPREQSKVEDHLTDPIITQHLQKY</sequence>
<name>A0AAE1UC44_9EUCA</name>
<evidence type="ECO:0000313" key="1">
    <source>
        <dbReference type="EMBL" id="KAK4318062.1"/>
    </source>
</evidence>
<dbReference type="EMBL" id="JAWZYT010000871">
    <property type="protein sequence ID" value="KAK4318062.1"/>
    <property type="molecule type" value="Genomic_DNA"/>
</dbReference>
<proteinExistence type="predicted"/>
<evidence type="ECO:0000313" key="2">
    <source>
        <dbReference type="Proteomes" id="UP001292094"/>
    </source>
</evidence>
<protein>
    <submittedName>
        <fullName evidence="1">Uncharacterized protein</fullName>
    </submittedName>
</protein>
<organism evidence="1 2">
    <name type="scientific">Petrolisthes manimaculis</name>
    <dbReference type="NCBI Taxonomy" id="1843537"/>
    <lineage>
        <taxon>Eukaryota</taxon>
        <taxon>Metazoa</taxon>
        <taxon>Ecdysozoa</taxon>
        <taxon>Arthropoda</taxon>
        <taxon>Crustacea</taxon>
        <taxon>Multicrustacea</taxon>
        <taxon>Malacostraca</taxon>
        <taxon>Eumalacostraca</taxon>
        <taxon>Eucarida</taxon>
        <taxon>Decapoda</taxon>
        <taxon>Pleocyemata</taxon>
        <taxon>Anomura</taxon>
        <taxon>Galatheoidea</taxon>
        <taxon>Porcellanidae</taxon>
        <taxon>Petrolisthes</taxon>
    </lineage>
</organism>
<gene>
    <name evidence="1" type="ORF">Pmani_010909</name>
</gene>
<reference evidence="1" key="1">
    <citation type="submission" date="2023-11" db="EMBL/GenBank/DDBJ databases">
        <title>Genome assemblies of two species of porcelain crab, Petrolisthes cinctipes and Petrolisthes manimaculis (Anomura: Porcellanidae).</title>
        <authorList>
            <person name="Angst P."/>
        </authorList>
    </citation>
    <scope>NUCLEOTIDE SEQUENCE</scope>
    <source>
        <strain evidence="1">PB745_02</strain>
        <tissue evidence="1">Gill</tissue>
    </source>
</reference>